<protein>
    <recommendedName>
        <fullName evidence="4">SUR7 protein</fullName>
    </recommendedName>
</protein>
<evidence type="ECO:0000256" key="1">
    <source>
        <dbReference type="SAM" id="Phobius"/>
    </source>
</evidence>
<feature type="transmembrane region" description="Helical" evidence="1">
    <location>
        <begin position="168"/>
        <end position="195"/>
    </location>
</feature>
<keyword evidence="1" id="KW-1133">Transmembrane helix</keyword>
<keyword evidence="1" id="KW-0812">Transmembrane</keyword>
<accession>A0ABQ9PNV3</accession>
<reference evidence="2" key="1">
    <citation type="submission" date="2023-04" db="EMBL/GenBank/DDBJ databases">
        <title>Colletotrichum limetticola genome sequence.</title>
        <authorList>
            <person name="Baroncelli R."/>
        </authorList>
    </citation>
    <scope>NUCLEOTIDE SEQUENCE</scope>
    <source>
        <strain evidence="2">KLA-Anderson</strain>
    </source>
</reference>
<dbReference type="EMBL" id="JARUPT010000320">
    <property type="protein sequence ID" value="KAK0373216.1"/>
    <property type="molecule type" value="Genomic_DNA"/>
</dbReference>
<evidence type="ECO:0008006" key="4">
    <source>
        <dbReference type="Google" id="ProtNLM"/>
    </source>
</evidence>
<evidence type="ECO:0000313" key="3">
    <source>
        <dbReference type="Proteomes" id="UP001169217"/>
    </source>
</evidence>
<feature type="transmembrane region" description="Helical" evidence="1">
    <location>
        <begin position="6"/>
        <end position="27"/>
    </location>
</feature>
<keyword evidence="3" id="KW-1185">Reference proteome</keyword>
<dbReference type="Proteomes" id="UP001169217">
    <property type="component" value="Unassembled WGS sequence"/>
</dbReference>
<sequence length="236" mass="24619">MALIGKIVLLVHVAMAAVVVFLTVRVLRNDDNEKHGIVRILLHEEAKRFVPIPEVVGSIATVVKAAASSLATAAIATGESIVAQTLPSTISIGTKFACIDSDCSVIPGSDFRVGESLATLLSSASQIGDLETIMKRSPNFETMLAVGVGLVLTSTIMLLGSFKLRILGFASLGLSTIATVLCVTLTVFTAIICNVSQGIGSLLGAQVERGDVFEASIRNLVASVVMCLLALAHNIM</sequence>
<name>A0ABQ9PNV3_9PEZI</name>
<comment type="caution">
    <text evidence="2">The sequence shown here is derived from an EMBL/GenBank/DDBJ whole genome shotgun (WGS) entry which is preliminary data.</text>
</comment>
<feature type="transmembrane region" description="Helical" evidence="1">
    <location>
        <begin position="143"/>
        <end position="162"/>
    </location>
</feature>
<evidence type="ECO:0000313" key="2">
    <source>
        <dbReference type="EMBL" id="KAK0373216.1"/>
    </source>
</evidence>
<proteinExistence type="predicted"/>
<keyword evidence="1" id="KW-0472">Membrane</keyword>
<organism evidence="2 3">
    <name type="scientific">Colletotrichum limetticola</name>
    <dbReference type="NCBI Taxonomy" id="1209924"/>
    <lineage>
        <taxon>Eukaryota</taxon>
        <taxon>Fungi</taxon>
        <taxon>Dikarya</taxon>
        <taxon>Ascomycota</taxon>
        <taxon>Pezizomycotina</taxon>
        <taxon>Sordariomycetes</taxon>
        <taxon>Hypocreomycetidae</taxon>
        <taxon>Glomerellales</taxon>
        <taxon>Glomerellaceae</taxon>
        <taxon>Colletotrichum</taxon>
        <taxon>Colletotrichum acutatum species complex</taxon>
    </lineage>
</organism>
<gene>
    <name evidence="2" type="ORF">CLIM01_09429</name>
</gene>